<organism evidence="1 2">
    <name type="scientific">Leptomonas pyrrhocoris</name>
    <name type="common">Firebug parasite</name>
    <dbReference type="NCBI Taxonomy" id="157538"/>
    <lineage>
        <taxon>Eukaryota</taxon>
        <taxon>Discoba</taxon>
        <taxon>Euglenozoa</taxon>
        <taxon>Kinetoplastea</taxon>
        <taxon>Metakinetoplastina</taxon>
        <taxon>Trypanosomatida</taxon>
        <taxon>Trypanosomatidae</taxon>
        <taxon>Leishmaniinae</taxon>
        <taxon>Leptomonas</taxon>
    </lineage>
</organism>
<evidence type="ECO:0000313" key="2">
    <source>
        <dbReference type="Proteomes" id="UP000037923"/>
    </source>
</evidence>
<dbReference type="Proteomes" id="UP000037923">
    <property type="component" value="Unassembled WGS sequence"/>
</dbReference>
<keyword evidence="2" id="KW-1185">Reference proteome</keyword>
<dbReference type="RefSeq" id="XP_015658485.1">
    <property type="nucleotide sequence ID" value="XM_015802969.1"/>
</dbReference>
<dbReference type="VEuPathDB" id="TriTrypDB:LpyrH10_09_1630"/>
<reference evidence="1 2" key="1">
    <citation type="submission" date="2015-07" db="EMBL/GenBank/DDBJ databases">
        <title>High-quality genome of monoxenous trypanosomatid Leptomonas pyrrhocoris.</title>
        <authorList>
            <person name="Flegontov P."/>
            <person name="Butenko A."/>
            <person name="Firsov S."/>
            <person name="Vlcek C."/>
            <person name="Logacheva M.D."/>
            <person name="Field M."/>
            <person name="Filatov D."/>
            <person name="Flegontova O."/>
            <person name="Gerasimov E."/>
            <person name="Jackson A.P."/>
            <person name="Kelly S."/>
            <person name="Opperdoes F."/>
            <person name="O'Reilly A."/>
            <person name="Votypka J."/>
            <person name="Yurchenko V."/>
            <person name="Lukes J."/>
        </authorList>
    </citation>
    <scope>NUCLEOTIDE SEQUENCE [LARGE SCALE GENOMIC DNA]</scope>
    <source>
        <strain evidence="1">H10</strain>
    </source>
</reference>
<comment type="caution">
    <text evidence="1">The sequence shown here is derived from an EMBL/GenBank/DDBJ whole genome shotgun (WGS) entry which is preliminary data.</text>
</comment>
<proteinExistence type="predicted"/>
<dbReference type="GeneID" id="26905354"/>
<dbReference type="OMA" id="ICAEMEA"/>
<dbReference type="AlphaFoldDB" id="A0A0M9G145"/>
<dbReference type="OrthoDB" id="258140at2759"/>
<gene>
    <name evidence="1" type="ORF">ABB37_05063</name>
</gene>
<sequence length="186" mass="20384">MYASYAVGGVSDGTFTQDPRVYRPPLAPPPPSSSIAIQQLLCDEIEGRMRLACDALTDFQRVVGLCVSERFGRWTFTLAPSMHSGSGWCCPRCGYSQQDAESDGTALQSKVHSKTAAAKVRDLFAHGSCRTPLCSADELRRTSDRCQYAADASALLEKRYMFQQEFGSLLQRISAASRGIQDSVTR</sequence>
<accession>A0A0M9G145</accession>
<evidence type="ECO:0000313" key="1">
    <source>
        <dbReference type="EMBL" id="KPA80046.1"/>
    </source>
</evidence>
<name>A0A0M9G145_LEPPY</name>
<protein>
    <submittedName>
        <fullName evidence="1">Uncharacterized protein</fullName>
    </submittedName>
</protein>
<dbReference type="EMBL" id="LGTL01000009">
    <property type="protein sequence ID" value="KPA80046.1"/>
    <property type="molecule type" value="Genomic_DNA"/>
</dbReference>